<evidence type="ECO:0008006" key="4">
    <source>
        <dbReference type="Google" id="ProtNLM"/>
    </source>
</evidence>
<accession>A0A7J8QGZ3</accession>
<reference evidence="2 3" key="1">
    <citation type="journal article" date="2019" name="Genome Biol. Evol.">
        <title>Insights into the evolution of the New World diploid cottons (Gossypium, subgenus Houzingenia) based on genome sequencing.</title>
        <authorList>
            <person name="Grover C.E."/>
            <person name="Arick M.A. 2nd"/>
            <person name="Thrash A."/>
            <person name="Conover J.L."/>
            <person name="Sanders W.S."/>
            <person name="Peterson D.G."/>
            <person name="Frelichowski J.E."/>
            <person name="Scheffler J.A."/>
            <person name="Scheffler B.E."/>
            <person name="Wendel J.F."/>
        </authorList>
    </citation>
    <scope>NUCLEOTIDE SEQUENCE [LARGE SCALE GENOMIC DNA]</scope>
    <source>
        <strain evidence="2">8</strain>
        <tissue evidence="2">Leaf</tissue>
    </source>
</reference>
<feature type="compositionally biased region" description="Low complexity" evidence="1">
    <location>
        <begin position="90"/>
        <end position="99"/>
    </location>
</feature>
<feature type="region of interest" description="Disordered" evidence="1">
    <location>
        <begin position="48"/>
        <end position="120"/>
    </location>
</feature>
<evidence type="ECO:0000313" key="3">
    <source>
        <dbReference type="Proteomes" id="UP000593578"/>
    </source>
</evidence>
<feature type="compositionally biased region" description="Acidic residues" evidence="1">
    <location>
        <begin position="50"/>
        <end position="77"/>
    </location>
</feature>
<gene>
    <name evidence="2" type="ORF">Gorai_004004</name>
</gene>
<sequence>MEGIPPAVKAALTKAYKEGSKTRIIRAADLVTLPGMKKAPKKRIAAILEPSDDVLGEENGDELPENDENTSDTEDLGIEVQMELKGTGNSSAKKAPSGRAKGGGRAASAEKKGGRGSGAVCPLDGDDATAIASKVFDVGSVLENTFPISMGFVAKLFEPI</sequence>
<comment type="caution">
    <text evidence="2">The sequence shown here is derived from an EMBL/GenBank/DDBJ whole genome shotgun (WGS) entry which is preliminary data.</text>
</comment>
<evidence type="ECO:0000256" key="1">
    <source>
        <dbReference type="SAM" id="MobiDB-lite"/>
    </source>
</evidence>
<organism evidence="2 3">
    <name type="scientific">Gossypium raimondii</name>
    <name type="common">Peruvian cotton</name>
    <name type="synonym">Gossypium klotzschianum subsp. raimondii</name>
    <dbReference type="NCBI Taxonomy" id="29730"/>
    <lineage>
        <taxon>Eukaryota</taxon>
        <taxon>Viridiplantae</taxon>
        <taxon>Streptophyta</taxon>
        <taxon>Embryophyta</taxon>
        <taxon>Tracheophyta</taxon>
        <taxon>Spermatophyta</taxon>
        <taxon>Magnoliopsida</taxon>
        <taxon>eudicotyledons</taxon>
        <taxon>Gunneridae</taxon>
        <taxon>Pentapetalae</taxon>
        <taxon>rosids</taxon>
        <taxon>malvids</taxon>
        <taxon>Malvales</taxon>
        <taxon>Malvaceae</taxon>
        <taxon>Malvoideae</taxon>
        <taxon>Gossypium</taxon>
    </lineage>
</organism>
<protein>
    <recommendedName>
        <fullName evidence="4">Replication factor C subunit 1</fullName>
    </recommendedName>
</protein>
<dbReference type="AlphaFoldDB" id="A0A7J8QGZ3"/>
<name>A0A7J8QGZ3_GOSRA</name>
<dbReference type="Proteomes" id="UP000593578">
    <property type="component" value="Unassembled WGS sequence"/>
</dbReference>
<evidence type="ECO:0000313" key="2">
    <source>
        <dbReference type="EMBL" id="MBA0600805.1"/>
    </source>
</evidence>
<dbReference type="EMBL" id="JABEZZ010000012">
    <property type="protein sequence ID" value="MBA0600805.1"/>
    <property type="molecule type" value="Genomic_DNA"/>
</dbReference>
<proteinExistence type="predicted"/>